<keyword evidence="6" id="KW-1185">Reference proteome</keyword>
<dbReference type="AlphaFoldDB" id="A0A072UQA7"/>
<name>A0A072UQA7_MEDTR</name>
<reference evidence="3 6" key="1">
    <citation type="journal article" date="2011" name="Nature">
        <title>The Medicago genome provides insight into the evolution of rhizobial symbioses.</title>
        <authorList>
            <person name="Young N.D."/>
            <person name="Debelle F."/>
            <person name="Oldroyd G.E."/>
            <person name="Geurts R."/>
            <person name="Cannon S.B."/>
            <person name="Udvardi M.K."/>
            <person name="Benedito V.A."/>
            <person name="Mayer K.F."/>
            <person name="Gouzy J."/>
            <person name="Schoof H."/>
            <person name="Van de Peer Y."/>
            <person name="Proost S."/>
            <person name="Cook D.R."/>
            <person name="Meyers B.C."/>
            <person name="Spannagl M."/>
            <person name="Cheung F."/>
            <person name="De Mita S."/>
            <person name="Krishnakumar V."/>
            <person name="Gundlach H."/>
            <person name="Zhou S."/>
            <person name="Mudge J."/>
            <person name="Bharti A.K."/>
            <person name="Murray J.D."/>
            <person name="Naoumkina M.A."/>
            <person name="Rosen B."/>
            <person name="Silverstein K.A."/>
            <person name="Tang H."/>
            <person name="Rombauts S."/>
            <person name="Zhao P.X."/>
            <person name="Zhou P."/>
            <person name="Barbe V."/>
            <person name="Bardou P."/>
            <person name="Bechner M."/>
            <person name="Bellec A."/>
            <person name="Berger A."/>
            <person name="Berges H."/>
            <person name="Bidwell S."/>
            <person name="Bisseling T."/>
            <person name="Choisne N."/>
            <person name="Couloux A."/>
            <person name="Denny R."/>
            <person name="Deshpande S."/>
            <person name="Dai X."/>
            <person name="Doyle J.J."/>
            <person name="Dudez A.M."/>
            <person name="Farmer A.D."/>
            <person name="Fouteau S."/>
            <person name="Franken C."/>
            <person name="Gibelin C."/>
            <person name="Gish J."/>
            <person name="Goldstein S."/>
            <person name="Gonzalez A.J."/>
            <person name="Green P.J."/>
            <person name="Hallab A."/>
            <person name="Hartog M."/>
            <person name="Hua A."/>
            <person name="Humphray S.J."/>
            <person name="Jeong D.H."/>
            <person name="Jing Y."/>
            <person name="Jocker A."/>
            <person name="Kenton S.M."/>
            <person name="Kim D.J."/>
            <person name="Klee K."/>
            <person name="Lai H."/>
            <person name="Lang C."/>
            <person name="Lin S."/>
            <person name="Macmil S.L."/>
            <person name="Magdelenat G."/>
            <person name="Matthews L."/>
            <person name="McCorrison J."/>
            <person name="Monaghan E.L."/>
            <person name="Mun J.H."/>
            <person name="Najar F.Z."/>
            <person name="Nicholson C."/>
            <person name="Noirot C."/>
            <person name="O'Bleness M."/>
            <person name="Paule C.R."/>
            <person name="Poulain J."/>
            <person name="Prion F."/>
            <person name="Qin B."/>
            <person name="Qu C."/>
            <person name="Retzel E.F."/>
            <person name="Riddle C."/>
            <person name="Sallet E."/>
            <person name="Samain S."/>
            <person name="Samson N."/>
            <person name="Sanders I."/>
            <person name="Saurat O."/>
            <person name="Scarpelli C."/>
            <person name="Schiex T."/>
            <person name="Segurens B."/>
            <person name="Severin A.J."/>
            <person name="Sherrier D.J."/>
            <person name="Shi R."/>
            <person name="Sims S."/>
            <person name="Singer S.R."/>
            <person name="Sinharoy S."/>
            <person name="Sterck L."/>
            <person name="Viollet A."/>
            <person name="Wang B.B."/>
            <person name="Wang K."/>
            <person name="Wang M."/>
            <person name="Wang X."/>
            <person name="Warfsmann J."/>
            <person name="Weissenbach J."/>
            <person name="White D.D."/>
            <person name="White J.D."/>
            <person name="Wiley G.B."/>
            <person name="Wincker P."/>
            <person name="Xing Y."/>
            <person name="Yang L."/>
            <person name="Yao Z."/>
            <person name="Ying F."/>
            <person name="Zhai J."/>
            <person name="Zhou L."/>
            <person name="Zuber A."/>
            <person name="Denarie J."/>
            <person name="Dixon R.A."/>
            <person name="May G.D."/>
            <person name="Schwartz D.C."/>
            <person name="Rogers J."/>
            <person name="Quetier F."/>
            <person name="Town C.D."/>
            <person name="Roe B.A."/>
        </authorList>
    </citation>
    <scope>NUCLEOTIDE SEQUENCE [LARGE SCALE GENOMIC DNA]</scope>
    <source>
        <strain evidence="3">A17</strain>
        <strain evidence="5 6">cv. Jemalong A17</strain>
    </source>
</reference>
<dbReference type="Pfam" id="PF07127">
    <property type="entry name" value="Nodulin_late"/>
    <property type="match status" value="1"/>
</dbReference>
<evidence type="ECO:0000259" key="2">
    <source>
        <dbReference type="Pfam" id="PF07127"/>
    </source>
</evidence>
<dbReference type="GO" id="GO:0046872">
    <property type="term" value="F:metal ion binding"/>
    <property type="evidence" value="ECO:0007669"/>
    <property type="project" value="InterPro"/>
</dbReference>
<proteinExistence type="predicted"/>
<accession>A0A072UQA7</accession>
<dbReference type="InterPro" id="IPR009810">
    <property type="entry name" value="Nodulin_late_dom"/>
</dbReference>
<dbReference type="Gramene" id="rna31294">
    <property type="protein sequence ID" value="RHN55989.1"/>
    <property type="gene ID" value="gene31294"/>
</dbReference>
<evidence type="ECO:0000313" key="7">
    <source>
        <dbReference type="Proteomes" id="UP000265566"/>
    </source>
</evidence>
<dbReference type="EnsemblPlants" id="KEH28040">
    <property type="protein sequence ID" value="KEH28040"/>
    <property type="gene ID" value="MTR_5g059775"/>
</dbReference>
<reference evidence="7" key="4">
    <citation type="journal article" date="2018" name="Nat. Plants">
        <title>Whole-genome landscape of Medicago truncatula symbiotic genes.</title>
        <authorList>
            <person name="Pecrix Y."/>
            <person name="Staton S.E."/>
            <person name="Sallet E."/>
            <person name="Lelandais-Briere C."/>
            <person name="Moreau S."/>
            <person name="Carrere S."/>
            <person name="Blein T."/>
            <person name="Jardinaud M.F."/>
            <person name="Latrasse D."/>
            <person name="Zouine M."/>
            <person name="Zahm M."/>
            <person name="Kreplak J."/>
            <person name="Mayjonade B."/>
            <person name="Satge C."/>
            <person name="Perez M."/>
            <person name="Cauet S."/>
            <person name="Marande W."/>
            <person name="Chantry-Darmon C."/>
            <person name="Lopez-Roques C."/>
            <person name="Bouchez O."/>
            <person name="Berard A."/>
            <person name="Debelle F."/>
            <person name="Munos S."/>
            <person name="Bendahmane A."/>
            <person name="Berges H."/>
            <person name="Niebel A."/>
            <person name="Buitink J."/>
            <person name="Frugier F."/>
            <person name="Benhamed M."/>
            <person name="Crespi M."/>
            <person name="Gouzy J."/>
            <person name="Gamas P."/>
        </authorList>
    </citation>
    <scope>NUCLEOTIDE SEQUENCE [LARGE SCALE GENOMIC DNA]</scope>
    <source>
        <strain evidence="7">cv. Jemalong A17</strain>
    </source>
</reference>
<feature type="domain" description="Late nodulin" evidence="2">
    <location>
        <begin position="1"/>
        <end position="52"/>
    </location>
</feature>
<feature type="chain" id="PRO_5014499911" evidence="1">
    <location>
        <begin position="27"/>
        <end position="63"/>
    </location>
</feature>
<dbReference type="HOGENOM" id="CLU_181053_1_2_1"/>
<sequence>MTKTYKFVYAMILFLYIFQIARNVDANFECKSTNDCPKSVLRVWRCINNYCRPVRMKKIHNTM</sequence>
<reference evidence="3 6" key="2">
    <citation type="journal article" date="2014" name="BMC Genomics">
        <title>An improved genome release (version Mt4.0) for the model legume Medicago truncatula.</title>
        <authorList>
            <person name="Tang H."/>
            <person name="Krishnakumar V."/>
            <person name="Bidwell S."/>
            <person name="Rosen B."/>
            <person name="Chan A."/>
            <person name="Zhou S."/>
            <person name="Gentzbittel L."/>
            <person name="Childs K.L."/>
            <person name="Yandell M."/>
            <person name="Gundlach H."/>
            <person name="Mayer K.F."/>
            <person name="Schwartz D.C."/>
            <person name="Town C.D."/>
        </authorList>
    </citation>
    <scope>GENOME REANNOTATION</scope>
    <source>
        <strain evidence="3">A17</strain>
        <strain evidence="5 6">cv. Jemalong A17</strain>
    </source>
</reference>
<protein>
    <submittedName>
        <fullName evidence="3">Nodule Cysteine-Rich (NCR) secreted peptide</fullName>
    </submittedName>
    <submittedName>
        <fullName evidence="4">Putative Late nodulin</fullName>
    </submittedName>
</protein>
<dbReference type="Proteomes" id="UP000265566">
    <property type="component" value="Chromosome 5"/>
</dbReference>
<evidence type="ECO:0000313" key="6">
    <source>
        <dbReference type="Proteomes" id="UP000002051"/>
    </source>
</evidence>
<organism evidence="3 6">
    <name type="scientific">Medicago truncatula</name>
    <name type="common">Barrel medic</name>
    <name type="synonym">Medicago tribuloides</name>
    <dbReference type="NCBI Taxonomy" id="3880"/>
    <lineage>
        <taxon>Eukaryota</taxon>
        <taxon>Viridiplantae</taxon>
        <taxon>Streptophyta</taxon>
        <taxon>Embryophyta</taxon>
        <taxon>Tracheophyta</taxon>
        <taxon>Spermatophyta</taxon>
        <taxon>Magnoliopsida</taxon>
        <taxon>eudicotyledons</taxon>
        <taxon>Gunneridae</taxon>
        <taxon>Pentapetalae</taxon>
        <taxon>rosids</taxon>
        <taxon>fabids</taxon>
        <taxon>Fabales</taxon>
        <taxon>Fabaceae</taxon>
        <taxon>Papilionoideae</taxon>
        <taxon>50 kb inversion clade</taxon>
        <taxon>NPAAA clade</taxon>
        <taxon>Hologalegina</taxon>
        <taxon>IRL clade</taxon>
        <taxon>Trifolieae</taxon>
        <taxon>Medicago</taxon>
    </lineage>
</organism>
<evidence type="ECO:0000256" key="1">
    <source>
        <dbReference type="SAM" id="SignalP"/>
    </source>
</evidence>
<dbReference type="PaxDb" id="3880-AES97774"/>
<dbReference type="EMBL" id="CM001221">
    <property type="protein sequence ID" value="KEH28040.1"/>
    <property type="molecule type" value="Genomic_DNA"/>
</dbReference>
<reference evidence="4" key="5">
    <citation type="journal article" date="2018" name="Nat. Plants">
        <title>Whole-genome landscape of Medicago truncatula symbiotic genes.</title>
        <authorList>
            <person name="Pecrix Y."/>
            <person name="Gamas P."/>
            <person name="Carrere S."/>
        </authorList>
    </citation>
    <scope>NUCLEOTIDE SEQUENCE</scope>
    <source>
        <tissue evidence="4">Leaves</tissue>
    </source>
</reference>
<evidence type="ECO:0000313" key="3">
    <source>
        <dbReference type="EMBL" id="KEH28040.1"/>
    </source>
</evidence>
<feature type="signal peptide" evidence="1">
    <location>
        <begin position="1"/>
        <end position="26"/>
    </location>
</feature>
<evidence type="ECO:0000313" key="4">
    <source>
        <dbReference type="EMBL" id="RHN55989.1"/>
    </source>
</evidence>
<reference evidence="5" key="3">
    <citation type="submission" date="2015-04" db="UniProtKB">
        <authorList>
            <consortium name="EnsemblPlants"/>
        </authorList>
    </citation>
    <scope>IDENTIFICATION</scope>
    <source>
        <strain evidence="5">cv. Jemalong A17</strain>
    </source>
</reference>
<dbReference type="EMBL" id="PSQE01000005">
    <property type="protein sequence ID" value="RHN55989.1"/>
    <property type="molecule type" value="Genomic_DNA"/>
</dbReference>
<keyword evidence="1" id="KW-0732">Signal</keyword>
<dbReference type="Proteomes" id="UP000002051">
    <property type="component" value="Chromosome 5"/>
</dbReference>
<gene>
    <name evidence="3" type="ordered locus">MTR_5g059775</name>
    <name evidence="4" type="ORF">MtrunA17_Chr5g0424461</name>
</gene>
<evidence type="ECO:0000313" key="5">
    <source>
        <dbReference type="EnsemblPlants" id="KEH28040"/>
    </source>
</evidence>